<accession>A0A1V5MI56</accession>
<proteinExistence type="predicted"/>
<reference evidence="2" key="1">
    <citation type="submission" date="2017-02" db="EMBL/GenBank/DDBJ databases">
        <title>Delving into the versatile metabolic prowess of the omnipresent phylum Bacteroidetes.</title>
        <authorList>
            <person name="Nobu M.K."/>
            <person name="Mei R."/>
            <person name="Narihiro T."/>
            <person name="Kuroda K."/>
            <person name="Liu W.-T."/>
        </authorList>
    </citation>
    <scope>NUCLEOTIDE SEQUENCE</scope>
    <source>
        <strain evidence="2">ADurb.Bin417</strain>
    </source>
</reference>
<dbReference type="PANTHER" id="PTHR30093">
    <property type="entry name" value="GENERAL SECRETION PATHWAY PROTEIN G"/>
    <property type="match status" value="1"/>
</dbReference>
<evidence type="ECO:0000256" key="1">
    <source>
        <dbReference type="SAM" id="Phobius"/>
    </source>
</evidence>
<dbReference type="InterPro" id="IPR045584">
    <property type="entry name" value="Pilin-like"/>
</dbReference>
<dbReference type="PROSITE" id="PS00409">
    <property type="entry name" value="PROKAR_NTER_METHYL"/>
    <property type="match status" value="1"/>
</dbReference>
<comment type="caution">
    <text evidence="2">The sequence shown here is derived from an EMBL/GenBank/DDBJ whole genome shotgun (WGS) entry which is preliminary data.</text>
</comment>
<dbReference type="PANTHER" id="PTHR30093:SF2">
    <property type="entry name" value="TYPE II SECRETION SYSTEM PROTEIN H"/>
    <property type="match status" value="1"/>
</dbReference>
<dbReference type="NCBIfam" id="TIGR02532">
    <property type="entry name" value="IV_pilin_GFxxxE"/>
    <property type="match status" value="1"/>
</dbReference>
<keyword evidence="1" id="KW-0472">Membrane</keyword>
<dbReference type="InterPro" id="IPR012902">
    <property type="entry name" value="N_methyl_site"/>
</dbReference>
<dbReference type="Gene3D" id="3.30.700.10">
    <property type="entry name" value="Glycoprotein, Type 4 Pilin"/>
    <property type="match status" value="1"/>
</dbReference>
<dbReference type="Pfam" id="PF07963">
    <property type="entry name" value="N_methyl"/>
    <property type="match status" value="1"/>
</dbReference>
<sequence length="276" mass="31173">MEKRHGFTLIELLVVIAIIAILAAMLLPALEKARNRAHKANCMNNLKQCYLALMMYAYEYDEWFPYHGPWENGQPALFTPTTQFGVTKGWSTNSLRLLYPAYIKNWNLMICPASEYKIPANLSSPDQITPLNIAYGYANGINLKWAQRWSLPIHDFALMSDKYARINGDESTANLTVWNNNQDEIPAASHLVGTFYTQKGGGNHQDGANFLMLDGHVEWRTAVKASDGVFYFGEATGSVWSESSRYFNLPVNQKAYSQIWQGFGKASTGHIALRCW</sequence>
<organism evidence="2">
    <name type="scientific">candidate division TA06 bacterium ADurb.Bin417</name>
    <dbReference type="NCBI Taxonomy" id="1852828"/>
    <lineage>
        <taxon>Bacteria</taxon>
        <taxon>Bacteria division TA06</taxon>
    </lineage>
</organism>
<keyword evidence="1" id="KW-0812">Transmembrane</keyword>
<dbReference type="Proteomes" id="UP000485484">
    <property type="component" value="Unassembled WGS sequence"/>
</dbReference>
<evidence type="ECO:0000313" key="2">
    <source>
        <dbReference type="EMBL" id="OPZ92825.1"/>
    </source>
</evidence>
<name>A0A1V5MI56_UNCT6</name>
<dbReference type="InterPro" id="IPR027558">
    <property type="entry name" value="Pre_pil_HX9DG_C"/>
</dbReference>
<protein>
    <submittedName>
        <fullName evidence="2">Putative major pilin subunit</fullName>
    </submittedName>
</protein>
<dbReference type="NCBIfam" id="TIGR04294">
    <property type="entry name" value="pre_pil_HX9DG"/>
    <property type="match status" value="1"/>
</dbReference>
<dbReference type="AlphaFoldDB" id="A0A1V5MI56"/>
<gene>
    <name evidence="2" type="ORF">BWY73_00617</name>
</gene>
<dbReference type="EMBL" id="MWAK01000065">
    <property type="protein sequence ID" value="OPZ92825.1"/>
    <property type="molecule type" value="Genomic_DNA"/>
</dbReference>
<feature type="transmembrane region" description="Helical" evidence="1">
    <location>
        <begin position="6"/>
        <end position="30"/>
    </location>
</feature>
<keyword evidence="1" id="KW-1133">Transmembrane helix</keyword>
<dbReference type="SUPFAM" id="SSF54523">
    <property type="entry name" value="Pili subunits"/>
    <property type="match status" value="1"/>
</dbReference>